<protein>
    <submittedName>
        <fullName evidence="1">Uncharacterized protein</fullName>
    </submittedName>
</protein>
<proteinExistence type="predicted"/>
<dbReference type="AlphaFoldDB" id="A0A9P8FT66"/>
<organism evidence="1 2">
    <name type="scientific">Aureobasidium melanogenum</name>
    <name type="common">Aureobasidium pullulans var. melanogenum</name>
    <dbReference type="NCBI Taxonomy" id="46634"/>
    <lineage>
        <taxon>Eukaryota</taxon>
        <taxon>Fungi</taxon>
        <taxon>Dikarya</taxon>
        <taxon>Ascomycota</taxon>
        <taxon>Pezizomycotina</taxon>
        <taxon>Dothideomycetes</taxon>
        <taxon>Dothideomycetidae</taxon>
        <taxon>Dothideales</taxon>
        <taxon>Saccotheciaceae</taxon>
        <taxon>Aureobasidium</taxon>
    </lineage>
</organism>
<accession>A0A9P8FT66</accession>
<comment type="caution">
    <text evidence="1">The sequence shown here is derived from an EMBL/GenBank/DDBJ whole genome shotgun (WGS) entry which is preliminary data.</text>
</comment>
<dbReference type="EMBL" id="JAHFXS010000636">
    <property type="protein sequence ID" value="KAG9983118.1"/>
    <property type="molecule type" value="Genomic_DNA"/>
</dbReference>
<feature type="non-terminal residue" evidence="1">
    <location>
        <position position="92"/>
    </location>
</feature>
<dbReference type="Proteomes" id="UP000729357">
    <property type="component" value="Unassembled WGS sequence"/>
</dbReference>
<evidence type="ECO:0000313" key="1">
    <source>
        <dbReference type="EMBL" id="KAG9983118.1"/>
    </source>
</evidence>
<name>A0A9P8FT66_AURME</name>
<reference evidence="1" key="2">
    <citation type="submission" date="2021-08" db="EMBL/GenBank/DDBJ databases">
        <authorList>
            <person name="Gostincar C."/>
            <person name="Sun X."/>
            <person name="Song Z."/>
            <person name="Gunde-Cimerman N."/>
        </authorList>
    </citation>
    <scope>NUCLEOTIDE SEQUENCE</scope>
    <source>
        <strain evidence="1">EXF-9298</strain>
    </source>
</reference>
<gene>
    <name evidence="1" type="ORF">KCU98_g6321</name>
</gene>
<sequence>MAALEPQQEIFPREQYFWCHEGNEHIQSWLSTNAQDFPDIYATYINDANVVIHRKRVGKSTEHDQRMLMFLHQYPMTYANVVDEFTWYKANI</sequence>
<evidence type="ECO:0000313" key="2">
    <source>
        <dbReference type="Proteomes" id="UP000729357"/>
    </source>
</evidence>
<keyword evidence="2" id="KW-1185">Reference proteome</keyword>
<reference evidence="1" key="1">
    <citation type="journal article" date="2021" name="J Fungi (Basel)">
        <title>Virulence traits and population genomics of the black yeast Aureobasidium melanogenum.</title>
        <authorList>
            <person name="Cernosa A."/>
            <person name="Sun X."/>
            <person name="Gostincar C."/>
            <person name="Fang C."/>
            <person name="Gunde-Cimerman N."/>
            <person name="Song Z."/>
        </authorList>
    </citation>
    <scope>NUCLEOTIDE SEQUENCE</scope>
    <source>
        <strain evidence="1">EXF-9298</strain>
    </source>
</reference>